<dbReference type="Pfam" id="PF10469">
    <property type="entry name" value="AKAP7_NLS"/>
    <property type="match status" value="1"/>
</dbReference>
<dbReference type="InterPro" id="IPR052641">
    <property type="entry name" value="AKAP7_isoform_gamma"/>
</dbReference>
<dbReference type="PANTHER" id="PTHR15934">
    <property type="entry name" value="RNA 2',3'-CYCLIC PHOSPHODIESTERASE"/>
    <property type="match status" value="1"/>
</dbReference>
<feature type="region of interest" description="Disordered" evidence="2">
    <location>
        <begin position="160"/>
        <end position="221"/>
    </location>
</feature>
<feature type="compositionally biased region" description="Basic and acidic residues" evidence="2">
    <location>
        <begin position="124"/>
        <end position="134"/>
    </location>
</feature>
<dbReference type="GO" id="GO:0010738">
    <property type="term" value="P:regulation of protein kinase A signaling"/>
    <property type="evidence" value="ECO:0007669"/>
    <property type="project" value="TreeGrafter"/>
</dbReference>
<dbReference type="AlphaFoldDB" id="A0A6B0VCA7"/>
<dbReference type="InterPro" id="IPR019510">
    <property type="entry name" value="AKAP7-like_phosphoesterase"/>
</dbReference>
<dbReference type="SUPFAM" id="SSF55144">
    <property type="entry name" value="LigT-like"/>
    <property type="match status" value="1"/>
</dbReference>
<evidence type="ECO:0000313" key="4">
    <source>
        <dbReference type="EMBL" id="MXV00071.1"/>
    </source>
</evidence>
<feature type="region of interest" description="Disordered" evidence="2">
    <location>
        <begin position="84"/>
        <end position="108"/>
    </location>
</feature>
<protein>
    <submittedName>
        <fullName evidence="4">Putative a-kinase anchor protein 7</fullName>
    </submittedName>
</protein>
<feature type="compositionally biased region" description="Basic and acidic residues" evidence="2">
    <location>
        <begin position="163"/>
        <end position="175"/>
    </location>
</feature>
<evidence type="ECO:0000259" key="3">
    <source>
        <dbReference type="Pfam" id="PF10469"/>
    </source>
</evidence>
<proteinExistence type="predicted"/>
<evidence type="ECO:0000256" key="1">
    <source>
        <dbReference type="SAM" id="Coils"/>
    </source>
</evidence>
<evidence type="ECO:0000256" key="2">
    <source>
        <dbReference type="SAM" id="MobiDB-lite"/>
    </source>
</evidence>
<sequence length="560" mass="61736">MNCVRACSRSSRILRQISPSVTGIALTWSSATRTCSLWKRSNASTLFSAVTSTHFLTSIAMSDTMGSPRKPSVTAIALSKENLPGFDQGRCETDSHGESKPPPDDSAETYLRSVLGIGLQVSDTHTEGTERAETLPRGSNASAEDPAIVEWGLRAEAPVSAIKAEDSPRRDKDAEDSTVVGVSTTKSRRKGRKKRRAKAVAPEDNEANDSPATLPEESVVEDVESSLIAELPAGAVSCSSTEDENDVVYSLKPLFTGVFNNAGKDKKSKKERPDLFRQRPNYFVALQVNDVGVHRAARRVQEHLCSVKPEIVPFLIPIATLHITVLVLRVVDDCSLQRAKDALRRSHARLKDDFEQAPLTLEFKGLANFGGKVLYIKTADEGAHGRLQTLSDVCLEEFVKANLDLSGHKDFKPHLTLAKLSRVTKREKVVKRIEAEWYSEFVEESFGRQRVNGVQLLSMNKPKDERGYYYNSLQLDFEPTEKTGPLDADHTECCRPFVVTSQTVSSSLQKKHKLLQELESAKQEVKRKVSSVTEDALKRMAGSASVETAFAETTSKDGQE</sequence>
<feature type="region of interest" description="Disordered" evidence="2">
    <location>
        <begin position="120"/>
        <end position="143"/>
    </location>
</feature>
<feature type="coiled-coil region" evidence="1">
    <location>
        <begin position="504"/>
        <end position="535"/>
    </location>
</feature>
<dbReference type="GO" id="GO:0016301">
    <property type="term" value="F:kinase activity"/>
    <property type="evidence" value="ECO:0007669"/>
    <property type="project" value="UniProtKB-KW"/>
</dbReference>
<dbReference type="GO" id="GO:0005829">
    <property type="term" value="C:cytosol"/>
    <property type="evidence" value="ECO:0007669"/>
    <property type="project" value="TreeGrafter"/>
</dbReference>
<feature type="compositionally biased region" description="Basic residues" evidence="2">
    <location>
        <begin position="186"/>
        <end position="198"/>
    </location>
</feature>
<dbReference type="Gene3D" id="3.90.1140.10">
    <property type="entry name" value="Cyclic phosphodiesterase"/>
    <property type="match status" value="1"/>
</dbReference>
<keyword evidence="1" id="KW-0175">Coiled coil</keyword>
<organism evidence="4">
    <name type="scientific">Ixodes ricinus</name>
    <name type="common">Common tick</name>
    <name type="synonym">Acarus ricinus</name>
    <dbReference type="NCBI Taxonomy" id="34613"/>
    <lineage>
        <taxon>Eukaryota</taxon>
        <taxon>Metazoa</taxon>
        <taxon>Ecdysozoa</taxon>
        <taxon>Arthropoda</taxon>
        <taxon>Chelicerata</taxon>
        <taxon>Arachnida</taxon>
        <taxon>Acari</taxon>
        <taxon>Parasitiformes</taxon>
        <taxon>Ixodida</taxon>
        <taxon>Ixodoidea</taxon>
        <taxon>Ixodidae</taxon>
        <taxon>Ixodinae</taxon>
        <taxon>Ixodes</taxon>
    </lineage>
</organism>
<keyword evidence="4" id="KW-0808">Transferase</keyword>
<keyword evidence="4" id="KW-0418">Kinase</keyword>
<feature type="compositionally biased region" description="Basic and acidic residues" evidence="2">
    <location>
        <begin position="89"/>
        <end position="103"/>
    </location>
</feature>
<reference evidence="4" key="1">
    <citation type="submission" date="2019-12" db="EMBL/GenBank/DDBJ databases">
        <title>An insight into the sialome of adult female Ixodes ricinus ticks feeding for 6 days.</title>
        <authorList>
            <person name="Perner J."/>
            <person name="Ribeiro J.M.C."/>
        </authorList>
    </citation>
    <scope>NUCLEOTIDE SEQUENCE</scope>
    <source>
        <strain evidence="4">Semi-engorged</strain>
        <tissue evidence="4">Salivary glands</tissue>
    </source>
</reference>
<name>A0A6B0VCA7_IXORI</name>
<feature type="domain" description="A-kinase anchor protein 7-like phosphoesterase" evidence="3">
    <location>
        <begin position="280"/>
        <end position="470"/>
    </location>
</feature>
<dbReference type="InterPro" id="IPR009097">
    <property type="entry name" value="Cyclic_Pdiesterase"/>
</dbReference>
<accession>A0A6B0VCA7</accession>
<dbReference type="EMBL" id="GIFC01017987">
    <property type="protein sequence ID" value="MXV00071.1"/>
    <property type="molecule type" value="Transcribed_RNA"/>
</dbReference>
<dbReference type="GO" id="GO:0034237">
    <property type="term" value="F:protein kinase A regulatory subunit binding"/>
    <property type="evidence" value="ECO:0007669"/>
    <property type="project" value="TreeGrafter"/>
</dbReference>
<dbReference type="PANTHER" id="PTHR15934:SF2">
    <property type="entry name" value="A-KINASE ANCHOR PROTEIN 7-LIKE PHOSPHOESTERASE DOMAIN-CONTAINING PROTEIN"/>
    <property type="match status" value="1"/>
</dbReference>